<evidence type="ECO:0000259" key="2">
    <source>
        <dbReference type="Pfam" id="PF00582"/>
    </source>
</evidence>
<dbReference type="Gene3D" id="3.40.50.620">
    <property type="entry name" value="HUPs"/>
    <property type="match status" value="1"/>
</dbReference>
<proteinExistence type="inferred from homology"/>
<dbReference type="Proteomes" id="UP000199120">
    <property type="component" value="Unassembled WGS sequence"/>
</dbReference>
<dbReference type="InterPro" id="IPR006015">
    <property type="entry name" value="Universal_stress_UspA"/>
</dbReference>
<evidence type="ECO:0000313" key="4">
    <source>
        <dbReference type="Proteomes" id="UP000199120"/>
    </source>
</evidence>
<dbReference type="OrthoDB" id="8547832at2"/>
<evidence type="ECO:0000313" key="3">
    <source>
        <dbReference type="EMBL" id="SEL30758.1"/>
    </source>
</evidence>
<dbReference type="RefSeq" id="WP_090550909.1">
    <property type="nucleotide sequence ID" value="NZ_FNSR01000002.1"/>
</dbReference>
<dbReference type="InterPro" id="IPR014729">
    <property type="entry name" value="Rossmann-like_a/b/a_fold"/>
</dbReference>
<evidence type="ECO:0000256" key="1">
    <source>
        <dbReference type="ARBA" id="ARBA00008791"/>
    </source>
</evidence>
<dbReference type="AlphaFoldDB" id="A0A1H7P5Y5"/>
<dbReference type="EMBL" id="FOAJ01000006">
    <property type="protein sequence ID" value="SEL30758.1"/>
    <property type="molecule type" value="Genomic_DNA"/>
</dbReference>
<dbReference type="SUPFAM" id="SSF52402">
    <property type="entry name" value="Adenine nucleotide alpha hydrolases-like"/>
    <property type="match status" value="1"/>
</dbReference>
<accession>A0A1H7P5Y5</accession>
<name>A0A1H7P5Y5_9BURK</name>
<dbReference type="InterPro" id="IPR006016">
    <property type="entry name" value="UspA"/>
</dbReference>
<gene>
    <name evidence="3" type="ORF">SAMN05192542_106231</name>
</gene>
<dbReference type="STRING" id="416943.SAMN05445871_5363"/>
<dbReference type="PANTHER" id="PTHR46268:SF15">
    <property type="entry name" value="UNIVERSAL STRESS PROTEIN HP_0031"/>
    <property type="match status" value="1"/>
</dbReference>
<feature type="domain" description="UspA" evidence="2">
    <location>
        <begin position="1"/>
        <end position="145"/>
    </location>
</feature>
<dbReference type="PANTHER" id="PTHR46268">
    <property type="entry name" value="STRESS RESPONSE PROTEIN NHAX"/>
    <property type="match status" value="1"/>
</dbReference>
<comment type="similarity">
    <text evidence="1">Belongs to the universal stress protein A family.</text>
</comment>
<dbReference type="Pfam" id="PF00582">
    <property type="entry name" value="Usp"/>
    <property type="match status" value="1"/>
</dbReference>
<protein>
    <submittedName>
        <fullName evidence="3">Nucleotide-binding universal stress protein, UspA family</fullName>
    </submittedName>
</protein>
<reference evidence="4" key="1">
    <citation type="submission" date="2016-10" db="EMBL/GenBank/DDBJ databases">
        <authorList>
            <person name="Varghese N."/>
            <person name="Submissions S."/>
        </authorList>
    </citation>
    <scope>NUCLEOTIDE SEQUENCE [LARGE SCALE GENOMIC DNA]</scope>
    <source>
        <strain evidence="4">LMG 26416</strain>
    </source>
</reference>
<dbReference type="PRINTS" id="PR01438">
    <property type="entry name" value="UNVRSLSTRESS"/>
</dbReference>
<keyword evidence="4" id="KW-1185">Reference proteome</keyword>
<sequence>MYSRILVALDGSETASRAFDTALDLARDAGAQLLPLYVIDAPVLAYDVPGYDPSIVRNAFVEEGERIAADARERMAKRGVAGEPRIVEVKMPGEDVAHCIQQAAADWHAQLIVIGTHGRRGVRRMVLGSVAERVLRSATCPVLLVSANMKTAAPPAGATNANA</sequence>
<dbReference type="CDD" id="cd00293">
    <property type="entry name" value="USP-like"/>
    <property type="match status" value="1"/>
</dbReference>
<organism evidence="3 4">
    <name type="scientific">Paraburkholderia caballeronis</name>
    <dbReference type="NCBI Taxonomy" id="416943"/>
    <lineage>
        <taxon>Bacteria</taxon>
        <taxon>Pseudomonadati</taxon>
        <taxon>Pseudomonadota</taxon>
        <taxon>Betaproteobacteria</taxon>
        <taxon>Burkholderiales</taxon>
        <taxon>Burkholderiaceae</taxon>
        <taxon>Paraburkholderia</taxon>
    </lineage>
</organism>